<comment type="caution">
    <text evidence="2">The sequence shown here is derived from an EMBL/GenBank/DDBJ whole genome shotgun (WGS) entry which is preliminary data.</text>
</comment>
<evidence type="ECO:0000313" key="2">
    <source>
        <dbReference type="EMBL" id="GKT43345.1"/>
    </source>
</evidence>
<keyword evidence="3" id="KW-1185">Reference proteome</keyword>
<dbReference type="GeneID" id="73324328"/>
<protein>
    <recommendedName>
        <fullName evidence="4">Extracellular membrane protein CFEM domain-containing protein</fullName>
    </recommendedName>
</protein>
<dbReference type="RefSeq" id="XP_049125695.1">
    <property type="nucleotide sequence ID" value="XM_049269738.1"/>
</dbReference>
<accession>A0AA37LCB2</accession>
<evidence type="ECO:0000256" key="1">
    <source>
        <dbReference type="SAM" id="SignalP"/>
    </source>
</evidence>
<feature type="chain" id="PRO_5041293238" description="Extracellular membrane protein CFEM domain-containing protein" evidence="1">
    <location>
        <begin position="24"/>
        <end position="69"/>
    </location>
</feature>
<evidence type="ECO:0000313" key="3">
    <source>
        <dbReference type="Proteomes" id="UP001055115"/>
    </source>
</evidence>
<dbReference type="EMBL" id="BQXU01000007">
    <property type="protein sequence ID" value="GKT43345.1"/>
    <property type="molecule type" value="Genomic_DNA"/>
</dbReference>
<keyword evidence="1" id="KW-0732">Signal</keyword>
<organism evidence="2 3">
    <name type="scientific">Colletotrichum spaethianum</name>
    <dbReference type="NCBI Taxonomy" id="700344"/>
    <lineage>
        <taxon>Eukaryota</taxon>
        <taxon>Fungi</taxon>
        <taxon>Dikarya</taxon>
        <taxon>Ascomycota</taxon>
        <taxon>Pezizomycotina</taxon>
        <taxon>Sordariomycetes</taxon>
        <taxon>Hypocreomycetidae</taxon>
        <taxon>Glomerellales</taxon>
        <taxon>Glomerellaceae</taxon>
        <taxon>Colletotrichum</taxon>
        <taxon>Colletotrichum spaethianum species complex</taxon>
    </lineage>
</organism>
<dbReference type="Proteomes" id="UP001055115">
    <property type="component" value="Unassembled WGS sequence"/>
</dbReference>
<proteinExistence type="predicted"/>
<reference evidence="2 3" key="1">
    <citation type="submission" date="2022-03" db="EMBL/GenBank/DDBJ databases">
        <title>Genome data of Colletotrichum spp.</title>
        <authorList>
            <person name="Utami Y.D."/>
            <person name="Hiruma K."/>
        </authorList>
    </citation>
    <scope>NUCLEOTIDE SEQUENCE [LARGE SCALE GENOMIC DNA]</scope>
    <source>
        <strain evidence="2 3">MAFF 239500</strain>
    </source>
</reference>
<dbReference type="AlphaFoldDB" id="A0AA37LCB2"/>
<name>A0AA37LCB2_9PEZI</name>
<feature type="signal peptide" evidence="1">
    <location>
        <begin position="1"/>
        <end position="23"/>
    </location>
</feature>
<gene>
    <name evidence="2" type="ORF">ColSpa_03526</name>
</gene>
<evidence type="ECO:0008006" key="4">
    <source>
        <dbReference type="Google" id="ProtNLM"/>
    </source>
</evidence>
<sequence length="69" mass="7314">MQLPSFAAAGSLVLIALARSVQACDGYLNCHCYNSNGKANDTATQIVCNRYAANQANMTDANEWSDGAK</sequence>